<keyword evidence="2" id="KW-1185">Reference proteome</keyword>
<comment type="caution">
    <text evidence="1">The sequence shown here is derived from an EMBL/GenBank/DDBJ whole genome shotgun (WGS) entry which is preliminary data.</text>
</comment>
<protein>
    <submittedName>
        <fullName evidence="1">Uncharacterized protein</fullName>
    </submittedName>
</protein>
<evidence type="ECO:0000313" key="1">
    <source>
        <dbReference type="EMBL" id="PWI25686.1"/>
    </source>
</evidence>
<name>A0A2U3AMD1_9BACL</name>
<proteinExistence type="predicted"/>
<dbReference type="Gene3D" id="1.25.40.10">
    <property type="entry name" value="Tetratricopeptide repeat domain"/>
    <property type="match status" value="1"/>
</dbReference>
<evidence type="ECO:0000313" key="2">
    <source>
        <dbReference type="Proteomes" id="UP000245938"/>
    </source>
</evidence>
<accession>A0A2U3AMD1</accession>
<dbReference type="PROSITE" id="PS51257">
    <property type="entry name" value="PROKAR_LIPOPROTEIN"/>
    <property type="match status" value="1"/>
</dbReference>
<reference evidence="1 2" key="1">
    <citation type="submission" date="2018-05" db="EMBL/GenBank/DDBJ databases">
        <title>Kurthia sibirica genome sequence.</title>
        <authorList>
            <person name="Maclea K.S."/>
            <person name="Goen A.E."/>
        </authorList>
    </citation>
    <scope>NUCLEOTIDE SEQUENCE [LARGE SCALE GENOMIC DNA]</scope>
    <source>
        <strain evidence="1 2">ATCC 49154</strain>
    </source>
</reference>
<dbReference type="OrthoDB" id="9991708at2"/>
<dbReference type="RefSeq" id="WP_146192970.1">
    <property type="nucleotide sequence ID" value="NZ_BJUF01000013.1"/>
</dbReference>
<dbReference type="InterPro" id="IPR011990">
    <property type="entry name" value="TPR-like_helical_dom_sf"/>
</dbReference>
<dbReference type="EMBL" id="QFVR01000007">
    <property type="protein sequence ID" value="PWI25686.1"/>
    <property type="molecule type" value="Genomic_DNA"/>
</dbReference>
<gene>
    <name evidence="1" type="ORF">DEX24_07190</name>
</gene>
<dbReference type="Proteomes" id="UP000245938">
    <property type="component" value="Unassembled WGS sequence"/>
</dbReference>
<organism evidence="1 2">
    <name type="scientific">Kurthia sibirica</name>
    <dbReference type="NCBI Taxonomy" id="202750"/>
    <lineage>
        <taxon>Bacteria</taxon>
        <taxon>Bacillati</taxon>
        <taxon>Bacillota</taxon>
        <taxon>Bacilli</taxon>
        <taxon>Bacillales</taxon>
        <taxon>Caryophanaceae</taxon>
        <taxon>Kurthia</taxon>
    </lineage>
</organism>
<dbReference type="AlphaFoldDB" id="A0A2U3AMD1"/>
<sequence>MKKVALACMIAMLFIAGCEKKHEKAYTEQIELAFFAISQEKFNKASGYFKIAEKIEPDDEDVQLYMKQLSYIIQANKRKHAGDIEDAVHYLNEAIAMPNGSSRITEKARATKEKILLL</sequence>
<dbReference type="SUPFAM" id="SSF48452">
    <property type="entry name" value="TPR-like"/>
    <property type="match status" value="1"/>
</dbReference>